<keyword evidence="4" id="KW-1185">Reference proteome</keyword>
<name>W0RAF7_9BACT</name>
<feature type="transmembrane region" description="Helical" evidence="1">
    <location>
        <begin position="203"/>
        <end position="222"/>
    </location>
</feature>
<dbReference type="AlphaFoldDB" id="W0RAF7"/>
<dbReference type="InterPro" id="IPR009597">
    <property type="entry name" value="DUF1206"/>
</dbReference>
<dbReference type="Proteomes" id="UP000019151">
    <property type="component" value="Chromosome"/>
</dbReference>
<dbReference type="EMBL" id="CP007128">
    <property type="protein sequence ID" value="AHG88094.1"/>
    <property type="molecule type" value="Genomic_DNA"/>
</dbReference>
<reference evidence="3 4" key="1">
    <citation type="journal article" date="2014" name="Genome Announc.">
        <title>Genome Sequence and Methylome of Soil Bacterium Gemmatirosa kalamazoonensis KBS708T, a Member of the Rarely Cultivated Gemmatimonadetes Phylum.</title>
        <authorList>
            <person name="Debruyn J.M."/>
            <person name="Radosevich M."/>
            <person name="Wommack K.E."/>
            <person name="Polson S.W."/>
            <person name="Hauser L.J."/>
            <person name="Fawaz M.N."/>
            <person name="Korlach J."/>
            <person name="Tsai Y.C."/>
        </authorList>
    </citation>
    <scope>NUCLEOTIDE SEQUENCE [LARGE SCALE GENOMIC DNA]</scope>
    <source>
        <strain evidence="3 4">KBS708</strain>
    </source>
</reference>
<feature type="domain" description="DUF1206" evidence="2">
    <location>
        <begin position="21"/>
        <end position="88"/>
    </location>
</feature>
<dbReference type="OrthoDB" id="5702018at2"/>
<keyword evidence="1" id="KW-0812">Transmembrane</keyword>
<evidence type="ECO:0000256" key="1">
    <source>
        <dbReference type="SAM" id="Phobius"/>
    </source>
</evidence>
<feature type="transmembrane region" description="Helical" evidence="1">
    <location>
        <begin position="23"/>
        <end position="42"/>
    </location>
</feature>
<dbReference type="Pfam" id="PF06724">
    <property type="entry name" value="DUF1206"/>
    <property type="match status" value="3"/>
</dbReference>
<feature type="domain" description="DUF1206" evidence="2">
    <location>
        <begin position="201"/>
        <end position="268"/>
    </location>
</feature>
<evidence type="ECO:0000313" key="3">
    <source>
        <dbReference type="EMBL" id="AHG88094.1"/>
    </source>
</evidence>
<keyword evidence="1" id="KW-1133">Transmembrane helix</keyword>
<feature type="transmembrane region" description="Helical" evidence="1">
    <location>
        <begin position="54"/>
        <end position="81"/>
    </location>
</feature>
<sequence length="273" mass="27779">MPVTSQASAAAAPWVERLARVGYAAKAVLYATVGLLAARAALGDGGRTTDQRGAMAAVVAAPFGRALLAVIALGLLGHAIWRVIEAIADPEGHGSDAKGIAVRASFVARAVVHGALAVSAARIALRNGGSSDGGGGKAEGWTARALDLPAGEALVWAAAAALIGYGAWQIWRAAAAKLSKQLDLGRMSAEAGRWVIGVSRVGIAARGIVFGAIGLLLTRAALHHSPGEAGGIGDALREVARLGRLPLAAIALGLVAYGVYELLNARYRRIRAR</sequence>
<keyword evidence="1" id="KW-0472">Membrane</keyword>
<evidence type="ECO:0000259" key="2">
    <source>
        <dbReference type="Pfam" id="PF06724"/>
    </source>
</evidence>
<feature type="domain" description="DUF1206" evidence="2">
    <location>
        <begin position="105"/>
        <end position="174"/>
    </location>
</feature>
<evidence type="ECO:0000313" key="4">
    <source>
        <dbReference type="Proteomes" id="UP000019151"/>
    </source>
</evidence>
<organism evidence="3 4">
    <name type="scientific">Gemmatirosa kalamazoonensis</name>
    <dbReference type="NCBI Taxonomy" id="861299"/>
    <lineage>
        <taxon>Bacteria</taxon>
        <taxon>Pseudomonadati</taxon>
        <taxon>Gemmatimonadota</taxon>
        <taxon>Gemmatimonadia</taxon>
        <taxon>Gemmatimonadales</taxon>
        <taxon>Gemmatimonadaceae</taxon>
        <taxon>Gemmatirosa</taxon>
    </lineage>
</organism>
<proteinExistence type="predicted"/>
<dbReference type="RefSeq" id="WP_025409639.1">
    <property type="nucleotide sequence ID" value="NZ_CP007128.1"/>
</dbReference>
<feature type="transmembrane region" description="Helical" evidence="1">
    <location>
        <begin position="242"/>
        <end position="263"/>
    </location>
</feature>
<dbReference type="HOGENOM" id="CLU_073530_0_0_0"/>
<accession>W0RAF7</accession>
<dbReference type="KEGG" id="gba:J421_0557"/>
<dbReference type="FunCoup" id="W0RAF7">
    <property type="interactions" value="5"/>
</dbReference>
<dbReference type="eggNOG" id="ENOG502Z854">
    <property type="taxonomic scope" value="Bacteria"/>
</dbReference>
<gene>
    <name evidence="3" type="ORF">J421_0557</name>
</gene>
<feature type="transmembrane region" description="Helical" evidence="1">
    <location>
        <begin position="153"/>
        <end position="171"/>
    </location>
</feature>
<protein>
    <recommendedName>
        <fullName evidence="2">DUF1206 domain-containing protein</fullName>
    </recommendedName>
</protein>
<dbReference type="STRING" id="861299.J421_0557"/>
<dbReference type="InParanoid" id="W0RAF7"/>